<proteinExistence type="predicted"/>
<dbReference type="GO" id="GO:0003677">
    <property type="term" value="F:DNA binding"/>
    <property type="evidence" value="ECO:0007669"/>
    <property type="project" value="UniProtKB-UniRule"/>
</dbReference>
<reference evidence="5 7" key="2">
    <citation type="journal article" date="2017" name="Nat. Microbiol.">
        <title>Natural product diversity associated with the nematode symbionts Photorhabdus and Xenorhabdus.</title>
        <authorList>
            <person name="Tobias N.J."/>
            <person name="Wolff H."/>
            <person name="Djahanschiri B."/>
            <person name="Grundmann F."/>
            <person name="Kronenwerth M."/>
            <person name="Shi Y.M."/>
            <person name="Simonyi S."/>
            <person name="Grun P."/>
            <person name="Shapiro-Ilan D."/>
            <person name="Pidot S.J."/>
            <person name="Stinear T.P."/>
            <person name="Ebersberger I."/>
            <person name="Bode H.B."/>
        </authorList>
    </citation>
    <scope>NUCLEOTIDE SEQUENCE [LARGE SCALE GENOMIC DNA]</scope>
    <source>
        <strain evidence="5 7">DSM 17903</strain>
    </source>
</reference>
<dbReference type="InterPro" id="IPR009057">
    <property type="entry name" value="Homeodomain-like_sf"/>
</dbReference>
<dbReference type="STRING" id="351679.A9255_02595"/>
<dbReference type="OrthoDB" id="63332at2"/>
<dbReference type="PRINTS" id="PR00455">
    <property type="entry name" value="HTHTETR"/>
</dbReference>
<keyword evidence="6" id="KW-1185">Reference proteome</keyword>
<dbReference type="AlphaFoldDB" id="A0A2G0Q604"/>
<keyword evidence="1 2" id="KW-0238">DNA-binding</keyword>
<evidence type="ECO:0000256" key="1">
    <source>
        <dbReference type="ARBA" id="ARBA00023125"/>
    </source>
</evidence>
<dbReference type="Proteomes" id="UP000094600">
    <property type="component" value="Chromosome"/>
</dbReference>
<evidence type="ECO:0000259" key="3">
    <source>
        <dbReference type="PROSITE" id="PS50977"/>
    </source>
</evidence>
<organism evidence="5 7">
    <name type="scientific">Xenorhabdus hominickii</name>
    <dbReference type="NCBI Taxonomy" id="351679"/>
    <lineage>
        <taxon>Bacteria</taxon>
        <taxon>Pseudomonadati</taxon>
        <taxon>Pseudomonadota</taxon>
        <taxon>Gammaproteobacteria</taxon>
        <taxon>Enterobacterales</taxon>
        <taxon>Morganellaceae</taxon>
        <taxon>Xenorhabdus</taxon>
    </lineage>
</organism>
<dbReference type="RefSeq" id="WP_069315338.1">
    <property type="nucleotide sequence ID" value="NZ_CAWNQJ010000068.1"/>
</dbReference>
<gene>
    <name evidence="4" type="ORF">A9255_02595</name>
    <name evidence="5" type="ORF">Xhom_02593</name>
</gene>
<evidence type="ECO:0000313" key="5">
    <source>
        <dbReference type="EMBL" id="PHM54644.1"/>
    </source>
</evidence>
<accession>A0A2G0Q604</accession>
<protein>
    <recommendedName>
        <fullName evidence="3">HTH tetR-type domain-containing protein</fullName>
    </recommendedName>
</protein>
<evidence type="ECO:0000256" key="2">
    <source>
        <dbReference type="PROSITE-ProRule" id="PRU00335"/>
    </source>
</evidence>
<dbReference type="EMBL" id="NJAI01000004">
    <property type="protein sequence ID" value="PHM54644.1"/>
    <property type="molecule type" value="Genomic_DNA"/>
</dbReference>
<dbReference type="PROSITE" id="PS01081">
    <property type="entry name" value="HTH_TETR_1"/>
    <property type="match status" value="1"/>
</dbReference>
<name>A0A2G0Q604_XENHO</name>
<dbReference type="Proteomes" id="UP000225433">
    <property type="component" value="Unassembled WGS sequence"/>
</dbReference>
<evidence type="ECO:0000313" key="6">
    <source>
        <dbReference type="Proteomes" id="UP000094600"/>
    </source>
</evidence>
<dbReference type="EMBL" id="CP016176">
    <property type="protein sequence ID" value="AOM39581.1"/>
    <property type="molecule type" value="Genomic_DNA"/>
</dbReference>
<evidence type="ECO:0000313" key="4">
    <source>
        <dbReference type="EMBL" id="AOM39581.1"/>
    </source>
</evidence>
<feature type="domain" description="HTH tetR-type" evidence="3">
    <location>
        <begin position="4"/>
        <end position="64"/>
    </location>
</feature>
<dbReference type="InterPro" id="IPR001647">
    <property type="entry name" value="HTH_TetR"/>
</dbReference>
<dbReference type="KEGG" id="xho:A9255_02595"/>
<dbReference type="Pfam" id="PF00440">
    <property type="entry name" value="TetR_N"/>
    <property type="match status" value="1"/>
</dbReference>
<dbReference type="InterPro" id="IPR023772">
    <property type="entry name" value="DNA-bd_HTH_TetR-type_CS"/>
</dbReference>
<feature type="DNA-binding region" description="H-T-H motif" evidence="2">
    <location>
        <begin position="27"/>
        <end position="46"/>
    </location>
</feature>
<evidence type="ECO:0000313" key="7">
    <source>
        <dbReference type="Proteomes" id="UP000225433"/>
    </source>
</evidence>
<dbReference type="Gene3D" id="1.10.357.10">
    <property type="entry name" value="Tetracycline Repressor, domain 2"/>
    <property type="match status" value="1"/>
</dbReference>
<dbReference type="PROSITE" id="PS50977">
    <property type="entry name" value="HTH_TETR_2"/>
    <property type="match status" value="1"/>
</dbReference>
<sequence length="177" mass="20528">MKSYKTQQYILKKSHNIFIDKGYSKATMTDIVNECGLSRGGVYRYFQSTKEIFIALVRQINSQQLDSGFESFQAFLENEKKDLLNIRNTIRVAGYEFMIQESQKDESHIAQEIYDSNINIIIQLTSLSKIQAEKIFMILEGLTVMALTGILTIELIETHFNYIIELEKNVAKRDNHE</sequence>
<dbReference type="SUPFAM" id="SSF46689">
    <property type="entry name" value="Homeodomain-like"/>
    <property type="match status" value="1"/>
</dbReference>
<reference evidence="4 6" key="1">
    <citation type="submission" date="2016-06" db="EMBL/GenBank/DDBJ databases">
        <title>Bacterial characters and pathogenicity of Xenorhabdus hominickii from an entomopathogenic nematode, Steinernema monticolum.</title>
        <authorList>
            <person name="Park Y."/>
            <person name="Kim Y."/>
        </authorList>
    </citation>
    <scope>NUCLEOTIDE SEQUENCE [LARGE SCALE GENOMIC DNA]</scope>
    <source>
        <strain evidence="4 6">ANU1</strain>
    </source>
</reference>